<dbReference type="SMART" id="SM00220">
    <property type="entry name" value="S_TKc"/>
    <property type="match status" value="1"/>
</dbReference>
<keyword evidence="11 17" id="KW-1133">Transmembrane helix</keyword>
<dbReference type="GO" id="GO:0004674">
    <property type="term" value="F:protein serine/threonine kinase activity"/>
    <property type="evidence" value="ECO:0007669"/>
    <property type="project" value="UniProtKB-KW"/>
</dbReference>
<dbReference type="PROSITE" id="PS00107">
    <property type="entry name" value="PROTEIN_KINASE_ATP"/>
    <property type="match status" value="1"/>
</dbReference>
<dbReference type="KEGG" id="mnv:MNVI_03450"/>
<dbReference type="FunFam" id="1.10.510.10:FF:000021">
    <property type="entry name" value="Serine/threonine protein kinase"/>
    <property type="match status" value="1"/>
</dbReference>
<dbReference type="GO" id="GO:0005524">
    <property type="term" value="F:ATP binding"/>
    <property type="evidence" value="ECO:0007669"/>
    <property type="project" value="UniProtKB-UniRule"/>
</dbReference>
<evidence type="ECO:0000313" key="20">
    <source>
        <dbReference type="Proteomes" id="UP000466894"/>
    </source>
</evidence>
<evidence type="ECO:0000256" key="9">
    <source>
        <dbReference type="ARBA" id="ARBA00022777"/>
    </source>
</evidence>
<keyword evidence="8 15" id="KW-0547">Nucleotide-binding</keyword>
<dbReference type="InterPro" id="IPR017441">
    <property type="entry name" value="Protein_kinase_ATP_BS"/>
</dbReference>
<keyword evidence="10 15" id="KW-0067">ATP-binding</keyword>
<evidence type="ECO:0000256" key="14">
    <source>
        <dbReference type="ARBA" id="ARBA00048679"/>
    </source>
</evidence>
<dbReference type="PANTHER" id="PTHR43289:SF6">
    <property type="entry name" value="SERINE_THREONINE-PROTEIN KINASE NEKL-3"/>
    <property type="match status" value="1"/>
</dbReference>
<feature type="compositionally biased region" description="Low complexity" evidence="16">
    <location>
        <begin position="715"/>
        <end position="745"/>
    </location>
</feature>
<dbReference type="InterPro" id="IPR011009">
    <property type="entry name" value="Kinase-like_dom_sf"/>
</dbReference>
<evidence type="ECO:0000256" key="11">
    <source>
        <dbReference type="ARBA" id="ARBA00022989"/>
    </source>
</evidence>
<evidence type="ECO:0000256" key="3">
    <source>
        <dbReference type="ARBA" id="ARBA00022475"/>
    </source>
</evidence>
<dbReference type="GO" id="GO:0005886">
    <property type="term" value="C:plasma membrane"/>
    <property type="evidence" value="ECO:0007669"/>
    <property type="project" value="UniProtKB-SubCell"/>
</dbReference>
<dbReference type="Pfam" id="PF00069">
    <property type="entry name" value="Pkinase"/>
    <property type="match status" value="1"/>
</dbReference>
<dbReference type="SUPFAM" id="SSF56112">
    <property type="entry name" value="Protein kinase-like (PK-like)"/>
    <property type="match status" value="2"/>
</dbReference>
<feature type="domain" description="Protein kinase" evidence="18">
    <location>
        <begin position="345"/>
        <end position="617"/>
    </location>
</feature>
<feature type="compositionally biased region" description="Pro residues" evidence="16">
    <location>
        <begin position="651"/>
        <end position="682"/>
    </location>
</feature>
<sequence>MDEVVFGRYRLIALIGEGGMGKVFKAHDSVIGRDVAIKVLPTELSAEPGYRERFRREAYTAARLIEPHIIPIFDTGEVDGQLYLVMPVVDGVDLHGLLARDGPMDPERAVHVIAQLAAALNAAHAVGLVHRDVKPSNALVTGDDDFVYLIDFGIAHDAAATKLTSTGMMVGTWAYMAPERFTTGTADGRGDVYALACVLYECLTGVPPFPGDSMEQQIAGHLTLDPPKPSAVNSAVPAGFDEVIAKGMAKSLDERFQSARELARAARQALTATAAPRGEPAPTLLADSARPAAGPTLGGEPALPSTAAADSVQSLPAESTPGTAPAAGRGGKSVKARQVIGRERLGVLTKIGQGGQGVVYRAPNVKTKFAASMVYKEYRAQARAGIDFTALAAMPALVEESLTYAQAERLVSIAAWPCALVEDAGSPMGFVMPAIPDEFFIDLTTVRGVSRASAEFQHLLNHSSVLAARGIVVDEVQRYTLLREVASGLAFLHKHGVCVGDISPKNLLFSLVPHEGVYFIDCDAMRINGVSALAQMETPGWERPAGEDLATIYSDAYKLGLLALRLLAGDHDTKNLQHLPASTPGLLRQVITDTLSNPSQQRPLPEAWSYVLGHAIEHAQHQKKTATPTATPVSVAPAPPPTPVVHSRPPVSVPPAPPASAPPPPYSTPPPPPTWAPPPPQRQPASPAKIWAGVGVAAAIVVLVTVIAVTLATHNTSTPTSAPTTSPEPSAAYPSDSYSTPTNSPNTPPADPEAAALQQLQQLAAGDRPFVGAQLADHWVPQLSSKHSTQPWTFDTEDGVEYHNQQILQEHQRLRQQYGAKLLWSGDWTTYDHPDYWVTVVPQTFGDADSVLSWCTSQNRDLDHCSAEMVSTTLGPNGTHKP</sequence>
<evidence type="ECO:0000256" key="4">
    <source>
        <dbReference type="ARBA" id="ARBA00022527"/>
    </source>
</evidence>
<evidence type="ECO:0000256" key="10">
    <source>
        <dbReference type="ARBA" id="ARBA00022840"/>
    </source>
</evidence>
<dbReference type="PANTHER" id="PTHR43289">
    <property type="entry name" value="MITOGEN-ACTIVATED PROTEIN KINASE KINASE KINASE 20-RELATED"/>
    <property type="match status" value="1"/>
</dbReference>
<dbReference type="EMBL" id="AP022583">
    <property type="protein sequence ID" value="BBY05027.1"/>
    <property type="molecule type" value="Genomic_DNA"/>
</dbReference>
<feature type="region of interest" description="Disordered" evidence="16">
    <location>
        <begin position="619"/>
        <end position="686"/>
    </location>
</feature>
<evidence type="ECO:0000256" key="13">
    <source>
        <dbReference type="ARBA" id="ARBA00047899"/>
    </source>
</evidence>
<feature type="transmembrane region" description="Helical" evidence="17">
    <location>
        <begin position="690"/>
        <end position="712"/>
    </location>
</feature>
<comment type="catalytic activity">
    <reaction evidence="14">
        <text>L-seryl-[protein] + ATP = O-phospho-L-seryl-[protein] + ADP + H(+)</text>
        <dbReference type="Rhea" id="RHEA:17989"/>
        <dbReference type="Rhea" id="RHEA-COMP:9863"/>
        <dbReference type="Rhea" id="RHEA-COMP:11604"/>
        <dbReference type="ChEBI" id="CHEBI:15378"/>
        <dbReference type="ChEBI" id="CHEBI:29999"/>
        <dbReference type="ChEBI" id="CHEBI:30616"/>
        <dbReference type="ChEBI" id="CHEBI:83421"/>
        <dbReference type="ChEBI" id="CHEBI:456216"/>
        <dbReference type="EC" id="2.7.11.1"/>
    </reaction>
</comment>
<feature type="region of interest" description="Disordered" evidence="16">
    <location>
        <begin position="715"/>
        <end position="752"/>
    </location>
</feature>
<dbReference type="Gene3D" id="3.30.200.20">
    <property type="entry name" value="Phosphorylase Kinase, domain 1"/>
    <property type="match status" value="1"/>
</dbReference>
<organism evidence="19 20">
    <name type="scientific">Mycobacterium noviomagense</name>
    <dbReference type="NCBI Taxonomy" id="459858"/>
    <lineage>
        <taxon>Bacteria</taxon>
        <taxon>Bacillati</taxon>
        <taxon>Actinomycetota</taxon>
        <taxon>Actinomycetes</taxon>
        <taxon>Mycobacteriales</taxon>
        <taxon>Mycobacteriaceae</taxon>
        <taxon>Mycobacterium</taxon>
    </lineage>
</organism>
<feature type="compositionally biased region" description="Low complexity" evidence="16">
    <location>
        <begin position="626"/>
        <end position="636"/>
    </location>
</feature>
<feature type="region of interest" description="Disordered" evidence="16">
    <location>
        <begin position="270"/>
        <end position="335"/>
    </location>
</feature>
<evidence type="ECO:0000256" key="6">
    <source>
        <dbReference type="ARBA" id="ARBA00022679"/>
    </source>
</evidence>
<evidence type="ECO:0000256" key="15">
    <source>
        <dbReference type="PROSITE-ProRule" id="PRU10141"/>
    </source>
</evidence>
<dbReference type="InterPro" id="IPR000719">
    <property type="entry name" value="Prot_kinase_dom"/>
</dbReference>
<keyword evidence="6" id="KW-0808">Transferase</keyword>
<reference evidence="19 20" key="1">
    <citation type="journal article" date="2019" name="Emerg. Microbes Infect.">
        <title>Comprehensive subspecies identification of 175 nontuberculous mycobacteria species based on 7547 genomic profiles.</title>
        <authorList>
            <person name="Matsumoto Y."/>
            <person name="Kinjo T."/>
            <person name="Motooka D."/>
            <person name="Nabeya D."/>
            <person name="Jung N."/>
            <person name="Uechi K."/>
            <person name="Horii T."/>
            <person name="Iida T."/>
            <person name="Fujita J."/>
            <person name="Nakamura S."/>
        </authorList>
    </citation>
    <scope>NUCLEOTIDE SEQUENCE [LARGE SCALE GENOMIC DNA]</scope>
    <source>
        <strain evidence="19 20">JCM 16367</strain>
    </source>
</reference>
<dbReference type="RefSeq" id="WP_232070323.1">
    <property type="nucleotide sequence ID" value="NZ_AP022583.1"/>
</dbReference>
<gene>
    <name evidence="19" type="ORF">MNVI_03450</name>
</gene>
<evidence type="ECO:0000313" key="19">
    <source>
        <dbReference type="EMBL" id="BBY05027.1"/>
    </source>
</evidence>
<evidence type="ECO:0000256" key="16">
    <source>
        <dbReference type="SAM" id="MobiDB-lite"/>
    </source>
</evidence>
<feature type="domain" description="Protein kinase" evidence="18">
    <location>
        <begin position="9"/>
        <end position="270"/>
    </location>
</feature>
<dbReference type="PROSITE" id="PS50011">
    <property type="entry name" value="PROTEIN_KINASE_DOM"/>
    <property type="match status" value="2"/>
</dbReference>
<dbReference type="FunFam" id="3.30.200.20:FF:000035">
    <property type="entry name" value="Serine/threonine protein kinase Stk1"/>
    <property type="match status" value="1"/>
</dbReference>
<keyword evidence="7 17" id="KW-0812">Transmembrane</keyword>
<comment type="subcellular location">
    <subcellularLocation>
        <location evidence="1">Cell membrane</location>
        <topology evidence="1">Single-pass membrane protein</topology>
    </subcellularLocation>
</comment>
<protein>
    <recommendedName>
        <fullName evidence="2">non-specific serine/threonine protein kinase</fullName>
        <ecNumber evidence="2">2.7.11.1</ecNumber>
    </recommendedName>
</protein>
<keyword evidence="5" id="KW-0597">Phosphoprotein</keyword>
<accession>A0A7I7P8X5</accession>
<evidence type="ECO:0000256" key="17">
    <source>
        <dbReference type="SAM" id="Phobius"/>
    </source>
</evidence>
<dbReference type="Proteomes" id="UP000466894">
    <property type="component" value="Chromosome"/>
</dbReference>
<dbReference type="GO" id="GO:0045717">
    <property type="term" value="P:negative regulation of fatty acid biosynthetic process"/>
    <property type="evidence" value="ECO:0007669"/>
    <property type="project" value="UniProtKB-ARBA"/>
</dbReference>
<evidence type="ECO:0000256" key="1">
    <source>
        <dbReference type="ARBA" id="ARBA00004162"/>
    </source>
</evidence>
<dbReference type="Gene3D" id="1.10.510.10">
    <property type="entry name" value="Transferase(Phosphotransferase) domain 1"/>
    <property type="match status" value="2"/>
</dbReference>
<keyword evidence="4" id="KW-0723">Serine/threonine-protein kinase</keyword>
<dbReference type="CDD" id="cd14014">
    <property type="entry name" value="STKc_PknB_like"/>
    <property type="match status" value="1"/>
</dbReference>
<keyword evidence="12 17" id="KW-0472">Membrane</keyword>
<comment type="catalytic activity">
    <reaction evidence="13">
        <text>L-threonyl-[protein] + ATP = O-phospho-L-threonyl-[protein] + ADP + H(+)</text>
        <dbReference type="Rhea" id="RHEA:46608"/>
        <dbReference type="Rhea" id="RHEA-COMP:11060"/>
        <dbReference type="Rhea" id="RHEA-COMP:11605"/>
        <dbReference type="ChEBI" id="CHEBI:15378"/>
        <dbReference type="ChEBI" id="CHEBI:30013"/>
        <dbReference type="ChEBI" id="CHEBI:30616"/>
        <dbReference type="ChEBI" id="CHEBI:61977"/>
        <dbReference type="ChEBI" id="CHEBI:456216"/>
        <dbReference type="EC" id="2.7.11.1"/>
    </reaction>
</comment>
<evidence type="ECO:0000259" key="18">
    <source>
        <dbReference type="PROSITE" id="PS50011"/>
    </source>
</evidence>
<evidence type="ECO:0000256" key="2">
    <source>
        <dbReference type="ARBA" id="ARBA00012513"/>
    </source>
</evidence>
<keyword evidence="9" id="KW-0418">Kinase</keyword>
<proteinExistence type="predicted"/>
<evidence type="ECO:0000256" key="12">
    <source>
        <dbReference type="ARBA" id="ARBA00023136"/>
    </source>
</evidence>
<evidence type="ECO:0000256" key="7">
    <source>
        <dbReference type="ARBA" id="ARBA00022692"/>
    </source>
</evidence>
<feature type="binding site" evidence="15">
    <location>
        <position position="38"/>
    </location>
    <ligand>
        <name>ATP</name>
        <dbReference type="ChEBI" id="CHEBI:30616"/>
    </ligand>
</feature>
<evidence type="ECO:0000256" key="8">
    <source>
        <dbReference type="ARBA" id="ARBA00022741"/>
    </source>
</evidence>
<keyword evidence="3" id="KW-1003">Cell membrane</keyword>
<evidence type="ECO:0000256" key="5">
    <source>
        <dbReference type="ARBA" id="ARBA00022553"/>
    </source>
</evidence>
<dbReference type="EC" id="2.7.11.1" evidence="2"/>
<dbReference type="AlphaFoldDB" id="A0A7I7P8X5"/>
<name>A0A7I7P8X5_9MYCO</name>